<keyword evidence="5" id="KW-0223">Dioxygenase</keyword>
<name>A0AAQ0BRA7_BURGL</name>
<evidence type="ECO:0000313" key="7">
    <source>
        <dbReference type="Proteomes" id="UP000594892"/>
    </source>
</evidence>
<evidence type="ECO:0000256" key="1">
    <source>
        <dbReference type="ARBA" id="ARBA00001954"/>
    </source>
</evidence>
<feature type="domain" description="TauD/TfdA-like" evidence="4">
    <location>
        <begin position="72"/>
        <end position="293"/>
    </location>
</feature>
<dbReference type="RefSeq" id="WP_015877951.1">
    <property type="nucleotide sequence ID" value="NZ_CP023204.1"/>
</dbReference>
<dbReference type="InterPro" id="IPR003819">
    <property type="entry name" value="TauD/TfdA-like"/>
</dbReference>
<dbReference type="Proteomes" id="UP000594892">
    <property type="component" value="Chromosome 1"/>
</dbReference>
<accession>A0AAQ0BRA7</accession>
<dbReference type="PANTHER" id="PTHR10696">
    <property type="entry name" value="GAMMA-BUTYROBETAINE HYDROXYLASE-RELATED"/>
    <property type="match status" value="1"/>
</dbReference>
<reference evidence="6" key="2">
    <citation type="submission" date="2022-06" db="EMBL/GenBank/DDBJ databases">
        <title>Draft genome sequence of Burkholderia glumae strain GR20004 isolated from rice panicle showing bacterial panicle blight.</title>
        <authorList>
            <person name="Choi S.Y."/>
            <person name="Lee Y.H."/>
        </authorList>
    </citation>
    <scope>NUCLEOTIDE SEQUENCE</scope>
    <source>
        <strain evidence="6">GR20004</strain>
    </source>
</reference>
<evidence type="ECO:0000256" key="2">
    <source>
        <dbReference type="ARBA" id="ARBA00023002"/>
    </source>
</evidence>
<dbReference type="EMBL" id="CP065600">
    <property type="protein sequence ID" value="QPQ89321.1"/>
    <property type="molecule type" value="Genomic_DNA"/>
</dbReference>
<dbReference type="Pfam" id="PF02668">
    <property type="entry name" value="TauD"/>
    <property type="match status" value="1"/>
</dbReference>
<proteinExistence type="predicted"/>
<dbReference type="InterPro" id="IPR042098">
    <property type="entry name" value="TauD-like_sf"/>
</dbReference>
<dbReference type="Gene3D" id="3.60.130.10">
    <property type="entry name" value="Clavaminate synthase-like"/>
    <property type="match status" value="1"/>
</dbReference>
<evidence type="ECO:0000313" key="6">
    <source>
        <dbReference type="EMBL" id="USS42548.1"/>
    </source>
</evidence>
<keyword evidence="2" id="KW-0560">Oxidoreductase</keyword>
<dbReference type="GeneID" id="45694028"/>
<dbReference type="EMBL" id="CP099583">
    <property type="protein sequence ID" value="USS42548.1"/>
    <property type="molecule type" value="Genomic_DNA"/>
</dbReference>
<dbReference type="AlphaFoldDB" id="A0AAQ0BRA7"/>
<dbReference type="SUPFAM" id="SSF51197">
    <property type="entry name" value="Clavaminate synthase-like"/>
    <property type="match status" value="1"/>
</dbReference>
<reference evidence="5 7" key="1">
    <citation type="submission" date="2020-12" db="EMBL/GenBank/DDBJ databases">
        <title>FDA dAtabase for Regulatory Grade micrObial Sequences (FDA-ARGOS): Supporting development and validation of Infectious Disease Dx tests.</title>
        <authorList>
            <person name="Minogue T."/>
            <person name="Wolcott M."/>
            <person name="Wasieloski L."/>
            <person name="Aguilar W."/>
            <person name="Moore D."/>
            <person name="Jaissle J."/>
            <person name="Tallon L."/>
            <person name="Sadzewicz L."/>
            <person name="Zhao X."/>
            <person name="Boylan J."/>
            <person name="Ott S."/>
            <person name="Bowen H."/>
            <person name="Vavikolanu K."/>
            <person name="Mehta A."/>
            <person name="Aluvathingal J."/>
            <person name="Nadendla S."/>
            <person name="Yan Y."/>
            <person name="Sichtig H."/>
        </authorList>
    </citation>
    <scope>NUCLEOTIDE SEQUENCE [LARGE SCALE GENOMIC DNA]</scope>
    <source>
        <strain evidence="5 7">FDAARGOS_949</strain>
    </source>
</reference>
<dbReference type="Proteomes" id="UP001056386">
    <property type="component" value="Chromosome 2"/>
</dbReference>
<sequence length="339" mass="37526">MIDSEVRRRTHRRPPAWSSPAALELPGEIADAVETLLQAIARDTDAELDGYMLDSVRDRIHAQLEFGSGAIKHESAVLAGLGQADFQRVFGQFCRYLGQPVAINKAGDVIKEVKDAGHRDSTLAPARGHMTNQELAFHSDRADVTVLACWEPATSGGEFKVCSSARLIELIERHDPAWRAWLTRPIPHDLRDEGGSPDQGYCLLPILTETRETFVLRYIRKFNESVKRHGIELPDEVRAMLDGIDALLEDDSISVEFPFAKGTLVLTNNHTTLHSRNAFVDVAPQQRCLLRCWIASEYTRPLPAEFVPVFHHVEAGVLRGGIATDTSGTRLQALSAAGH</sequence>
<comment type="cofactor">
    <cofactor evidence="1">
        <name>Fe(2+)</name>
        <dbReference type="ChEBI" id="CHEBI:29033"/>
    </cofactor>
</comment>
<evidence type="ECO:0000313" key="5">
    <source>
        <dbReference type="EMBL" id="QPQ89321.1"/>
    </source>
</evidence>
<dbReference type="GO" id="GO:0016706">
    <property type="term" value="F:2-oxoglutarate-dependent dioxygenase activity"/>
    <property type="evidence" value="ECO:0007669"/>
    <property type="project" value="UniProtKB-ARBA"/>
</dbReference>
<evidence type="ECO:0000259" key="4">
    <source>
        <dbReference type="Pfam" id="PF02668"/>
    </source>
</evidence>
<evidence type="ECO:0000313" key="8">
    <source>
        <dbReference type="Proteomes" id="UP001056386"/>
    </source>
</evidence>
<protein>
    <submittedName>
        <fullName evidence="5">TauD/TfdA family dioxygenase</fullName>
    </submittedName>
</protein>
<evidence type="ECO:0000256" key="3">
    <source>
        <dbReference type="ARBA" id="ARBA00023194"/>
    </source>
</evidence>
<keyword evidence="8" id="KW-1185">Reference proteome</keyword>
<dbReference type="GO" id="GO:0017000">
    <property type="term" value="P:antibiotic biosynthetic process"/>
    <property type="evidence" value="ECO:0007669"/>
    <property type="project" value="UniProtKB-KW"/>
</dbReference>
<dbReference type="PANTHER" id="PTHR10696:SF56">
    <property type="entry name" value="TAUD_TFDA-LIKE DOMAIN-CONTAINING PROTEIN"/>
    <property type="match status" value="1"/>
</dbReference>
<organism evidence="5 7">
    <name type="scientific">Burkholderia glumae</name>
    <name type="common">Pseudomonas glumae</name>
    <dbReference type="NCBI Taxonomy" id="337"/>
    <lineage>
        <taxon>Bacteria</taxon>
        <taxon>Pseudomonadati</taxon>
        <taxon>Pseudomonadota</taxon>
        <taxon>Betaproteobacteria</taxon>
        <taxon>Burkholderiales</taxon>
        <taxon>Burkholderiaceae</taxon>
        <taxon>Burkholderia</taxon>
    </lineage>
</organism>
<dbReference type="InterPro" id="IPR050411">
    <property type="entry name" value="AlphaKG_dependent_hydroxylases"/>
</dbReference>
<keyword evidence="3" id="KW-0045">Antibiotic biosynthesis</keyword>
<gene>
    <name evidence="5" type="ORF">I6H06_06595</name>
    <name evidence="6" type="ORF">NFI99_10130</name>
</gene>